<dbReference type="OrthoDB" id="9811788at2"/>
<dbReference type="EMBL" id="CP011770">
    <property type="protein sequence ID" value="AKM11066.1"/>
    <property type="molecule type" value="Genomic_DNA"/>
</dbReference>
<proteinExistence type="predicted"/>
<dbReference type="RefSeq" id="WP_047822288.1">
    <property type="nucleotide sequence ID" value="NZ_CP011770.1"/>
</dbReference>
<sequence>MILVDSTVWVDHLRQGDPLLVSRLEAGLVFSHPFIIGEIALGSLRQRDKVLSSLRDLPRTKQATDEEVQAFIEHQPLYSLGIGYVDAHLLAATRLTTGMRLWTRDRRLNDIATRLGVAEAVQH</sequence>
<evidence type="ECO:0000313" key="1">
    <source>
        <dbReference type="EMBL" id="AKM11066.1"/>
    </source>
</evidence>
<reference evidence="1 2" key="1">
    <citation type="submission" date="2015-06" db="EMBL/GenBank/DDBJ databases">
        <authorList>
            <person name="Zeng Y."/>
            <person name="Huang Y."/>
        </authorList>
    </citation>
    <scope>NUCLEOTIDE SEQUENCE [LARGE SCALE GENOMIC DNA]</scope>
    <source>
        <strain evidence="1 2">PQ-2</strain>
    </source>
</reference>
<dbReference type="STRING" id="1348774.AB433_15570"/>
<keyword evidence="2" id="KW-1185">Reference proteome</keyword>
<gene>
    <name evidence="1" type="ORF">AB433_15570</name>
</gene>
<dbReference type="PATRIC" id="fig|1348774.3.peg.3275"/>
<evidence type="ECO:0000313" key="2">
    <source>
        <dbReference type="Proteomes" id="UP000035287"/>
    </source>
</evidence>
<dbReference type="InterPro" id="IPR029060">
    <property type="entry name" value="PIN-like_dom_sf"/>
</dbReference>
<name>A0A0G3XKD5_9SPHN</name>
<dbReference type="Gene3D" id="3.40.50.1010">
    <property type="entry name" value="5'-nuclease"/>
    <property type="match status" value="1"/>
</dbReference>
<protein>
    <submittedName>
        <fullName evidence="1">Ribonuclease</fullName>
    </submittedName>
</protein>
<dbReference type="AlphaFoldDB" id="A0A0G3XKD5"/>
<dbReference type="Proteomes" id="UP000035287">
    <property type="component" value="Chromosome"/>
</dbReference>
<organism evidence="1 2">
    <name type="scientific">Croceicoccus naphthovorans</name>
    <dbReference type="NCBI Taxonomy" id="1348774"/>
    <lineage>
        <taxon>Bacteria</taxon>
        <taxon>Pseudomonadati</taxon>
        <taxon>Pseudomonadota</taxon>
        <taxon>Alphaproteobacteria</taxon>
        <taxon>Sphingomonadales</taxon>
        <taxon>Erythrobacteraceae</taxon>
        <taxon>Croceicoccus</taxon>
    </lineage>
</organism>
<dbReference type="KEGG" id="cna:AB433_15570"/>
<accession>A0A0G3XKD5</accession>
<dbReference type="SUPFAM" id="SSF88723">
    <property type="entry name" value="PIN domain-like"/>
    <property type="match status" value="1"/>
</dbReference>